<organism evidence="7 8">
    <name type="scientific">Anopheles dirus</name>
    <dbReference type="NCBI Taxonomy" id="7168"/>
    <lineage>
        <taxon>Eukaryota</taxon>
        <taxon>Metazoa</taxon>
        <taxon>Ecdysozoa</taxon>
        <taxon>Arthropoda</taxon>
        <taxon>Hexapoda</taxon>
        <taxon>Insecta</taxon>
        <taxon>Pterygota</taxon>
        <taxon>Neoptera</taxon>
        <taxon>Endopterygota</taxon>
        <taxon>Diptera</taxon>
        <taxon>Nematocera</taxon>
        <taxon>Culicoidea</taxon>
        <taxon>Culicidae</taxon>
        <taxon>Anophelinae</taxon>
        <taxon>Anopheles</taxon>
    </lineage>
</organism>
<evidence type="ECO:0000313" key="7">
    <source>
        <dbReference type="EnsemblMetazoa" id="ADIR005870-PA"/>
    </source>
</evidence>
<reference evidence="8" key="1">
    <citation type="submission" date="2013-03" db="EMBL/GenBank/DDBJ databases">
        <title>The Genome Sequence of Anopheles dirus WRAIR2.</title>
        <authorList>
            <consortium name="The Broad Institute Genomics Platform"/>
            <person name="Neafsey D.E."/>
            <person name="Walton C."/>
            <person name="Walker B."/>
            <person name="Young S.K."/>
            <person name="Zeng Q."/>
            <person name="Gargeya S."/>
            <person name="Fitzgerald M."/>
            <person name="Haas B."/>
            <person name="Abouelleil A."/>
            <person name="Allen A.W."/>
            <person name="Alvarado L."/>
            <person name="Arachchi H.M."/>
            <person name="Berlin A.M."/>
            <person name="Chapman S.B."/>
            <person name="Gainer-Dewar J."/>
            <person name="Goldberg J."/>
            <person name="Griggs A."/>
            <person name="Gujja S."/>
            <person name="Hansen M."/>
            <person name="Howarth C."/>
            <person name="Imamovic A."/>
            <person name="Ireland A."/>
            <person name="Larimer J."/>
            <person name="McCowan C."/>
            <person name="Murphy C."/>
            <person name="Pearson M."/>
            <person name="Poon T.W."/>
            <person name="Priest M."/>
            <person name="Roberts A."/>
            <person name="Saif S."/>
            <person name="Shea T."/>
            <person name="Sisk P."/>
            <person name="Sykes S."/>
            <person name="Wortman J."/>
            <person name="Nusbaum C."/>
            <person name="Birren B."/>
        </authorList>
    </citation>
    <scope>NUCLEOTIDE SEQUENCE [LARGE SCALE GENOMIC DNA]</scope>
    <source>
        <strain evidence="8">WRAIR2</strain>
    </source>
</reference>
<keyword evidence="8" id="KW-1185">Reference proteome</keyword>
<keyword evidence="2 5" id="KW-0812">Transmembrane</keyword>
<feature type="transmembrane region" description="Helical" evidence="5">
    <location>
        <begin position="150"/>
        <end position="171"/>
    </location>
</feature>
<dbReference type="SUPFAM" id="SSF52091">
    <property type="entry name" value="SpoIIaa-like"/>
    <property type="match status" value="1"/>
</dbReference>
<comment type="subcellular location">
    <subcellularLocation>
        <location evidence="1">Membrane</location>
        <topology evidence="1">Multi-pass membrane protein</topology>
    </subcellularLocation>
</comment>
<evidence type="ECO:0000256" key="5">
    <source>
        <dbReference type="SAM" id="Phobius"/>
    </source>
</evidence>
<feature type="transmembrane region" description="Helical" evidence="5">
    <location>
        <begin position="260"/>
        <end position="281"/>
    </location>
</feature>
<feature type="transmembrane region" description="Helical" evidence="5">
    <location>
        <begin position="395"/>
        <end position="416"/>
    </location>
</feature>
<feature type="transmembrane region" description="Helical" evidence="5">
    <location>
        <begin position="178"/>
        <end position="197"/>
    </location>
</feature>
<proteinExistence type="predicted"/>
<evidence type="ECO:0000256" key="3">
    <source>
        <dbReference type="ARBA" id="ARBA00022989"/>
    </source>
</evidence>
<dbReference type="Proteomes" id="UP000075884">
    <property type="component" value="Unassembled WGS sequence"/>
</dbReference>
<feature type="transmembrane region" description="Helical" evidence="5">
    <location>
        <begin position="363"/>
        <end position="383"/>
    </location>
</feature>
<protein>
    <recommendedName>
        <fullName evidence="6">STAS domain-containing protein</fullName>
    </recommendedName>
</protein>
<dbReference type="GO" id="GO:0016020">
    <property type="term" value="C:membrane"/>
    <property type="evidence" value="ECO:0007669"/>
    <property type="project" value="UniProtKB-SubCell"/>
</dbReference>
<dbReference type="AlphaFoldDB" id="A0A182NE06"/>
<evidence type="ECO:0000313" key="8">
    <source>
        <dbReference type="Proteomes" id="UP000075884"/>
    </source>
</evidence>
<dbReference type="InterPro" id="IPR001902">
    <property type="entry name" value="SLC26A/SulP_fam"/>
</dbReference>
<dbReference type="PANTHER" id="PTHR11814">
    <property type="entry name" value="SULFATE TRANSPORTER"/>
    <property type="match status" value="1"/>
</dbReference>
<dbReference type="InterPro" id="IPR036513">
    <property type="entry name" value="STAS_dom_sf"/>
</dbReference>
<dbReference type="VEuPathDB" id="VectorBase:ADIR005870"/>
<dbReference type="CDD" id="cd07042">
    <property type="entry name" value="STAS_SulP_like_sulfate_transporter"/>
    <property type="match status" value="1"/>
</dbReference>
<feature type="transmembrane region" description="Helical" evidence="5">
    <location>
        <begin position="454"/>
        <end position="471"/>
    </location>
</feature>
<reference evidence="7" key="2">
    <citation type="submission" date="2020-05" db="UniProtKB">
        <authorList>
            <consortium name="EnsemblMetazoa"/>
        </authorList>
    </citation>
    <scope>IDENTIFICATION</scope>
    <source>
        <strain evidence="7">WRAIR2</strain>
    </source>
</reference>
<feature type="domain" description="STAS" evidence="6">
    <location>
        <begin position="507"/>
        <end position="611"/>
    </location>
</feature>
<feature type="transmembrane region" description="Helical" evidence="5">
    <location>
        <begin position="76"/>
        <end position="101"/>
    </location>
</feature>
<dbReference type="GO" id="GO:0055085">
    <property type="term" value="P:transmembrane transport"/>
    <property type="evidence" value="ECO:0007669"/>
    <property type="project" value="InterPro"/>
</dbReference>
<keyword evidence="3 5" id="KW-1133">Transmembrane helix</keyword>
<dbReference type="Pfam" id="PF01740">
    <property type="entry name" value="STAS"/>
    <property type="match status" value="1"/>
</dbReference>
<evidence type="ECO:0000259" key="6">
    <source>
        <dbReference type="PROSITE" id="PS50801"/>
    </source>
</evidence>
<name>A0A182NE06_9DIPT</name>
<dbReference type="Gene3D" id="3.30.750.24">
    <property type="entry name" value="STAS domain"/>
    <property type="match status" value="1"/>
</dbReference>
<dbReference type="PROSITE" id="PS50801">
    <property type="entry name" value="STAS"/>
    <property type="match status" value="1"/>
</dbReference>
<evidence type="ECO:0000256" key="2">
    <source>
        <dbReference type="ARBA" id="ARBA00022692"/>
    </source>
</evidence>
<dbReference type="InterPro" id="IPR011547">
    <property type="entry name" value="SLC26A/SulP_dom"/>
</dbReference>
<accession>A0A182NE06</accession>
<evidence type="ECO:0000256" key="4">
    <source>
        <dbReference type="ARBA" id="ARBA00023136"/>
    </source>
</evidence>
<dbReference type="EnsemblMetazoa" id="ADIR005870-RA">
    <property type="protein sequence ID" value="ADIR005870-PA"/>
    <property type="gene ID" value="ADIR005870"/>
</dbReference>
<dbReference type="STRING" id="7168.A0A182NE06"/>
<keyword evidence="4 5" id="KW-0472">Membrane</keyword>
<feature type="transmembrane region" description="Helical" evidence="5">
    <location>
        <begin position="422"/>
        <end position="442"/>
    </location>
</feature>
<sequence>MSKDVVASSVQAEMPRVSRLVVNQNDDRIISYDYRESPPREAGLWIQRRARVLCSYTMVKKCLPILSWLPKYQCSYLMYDVIAGVTVALTAIPQSIAYGILSNLGPQYGLYSNVLGCLAYAVFGSVKDVTIAPTSLTAIMVQDIVKKLDYGTALLTFLAAIVTISFGALNLGVLVRFISIPVVMGFTAAACLTIGSAQVRSLLGIKTQGKRSDFVTSWTNVFTHLDEVRLADCLLGCCSIVFLCTLRLTKDLGEGRWRTFFKYFVLLRNAMIVIVGATIAYCLTTDMDNPPFNLTGHVPAGLPSFQAPPFSYTNENGTVYSFGDMVGVMRTSIITIPLVTTLEIVSVGKAFSKGKIIDATQEMLALGISNLVVSFCSPLPVAGSFTRSALNNSSGVRTTMSCAVTAVMLMLSLALLTDALYYIPKATLASVVIAAMLFMVDYEEIGNIWRTKKLDMIPFLATALACLFYELDYGILVGIAINCCILLYLISSPGLAAEEIVLSELRILLVNVNQSLVFSSAEHLRDWILKRIDQCENIDLVVIDGQNIHFADTTVAKNFVSIEEDLRARQIRLMLWRFESNVAFTLLRIRKELFISILRADLRLQDAVARWKHSHYIPLDSSS</sequence>
<dbReference type="InterPro" id="IPR002645">
    <property type="entry name" value="STAS_dom"/>
</dbReference>
<evidence type="ECO:0000256" key="1">
    <source>
        <dbReference type="ARBA" id="ARBA00004141"/>
    </source>
</evidence>
<dbReference type="Pfam" id="PF00916">
    <property type="entry name" value="Sulfate_transp"/>
    <property type="match status" value="1"/>
</dbReference>